<gene>
    <name evidence="2" type="ORF">TH6_13250</name>
</gene>
<evidence type="ECO:0000313" key="2">
    <source>
        <dbReference type="EMBL" id="RCK21559.1"/>
    </source>
</evidence>
<feature type="domain" description="Cell wall hydrolase SleB" evidence="1">
    <location>
        <begin position="37"/>
        <end position="152"/>
    </location>
</feature>
<dbReference type="InterPro" id="IPR042047">
    <property type="entry name" value="SleB_dom1"/>
</dbReference>
<comment type="caution">
    <text evidence="2">The sequence shown here is derived from an EMBL/GenBank/DDBJ whole genome shotgun (WGS) entry which is preliminary data.</text>
</comment>
<dbReference type="InterPro" id="IPR011105">
    <property type="entry name" value="Cell_wall_hydrolase_SleB"/>
</dbReference>
<dbReference type="AlphaFoldDB" id="A0A367V957"/>
<evidence type="ECO:0000259" key="1">
    <source>
        <dbReference type="Pfam" id="PF07486"/>
    </source>
</evidence>
<dbReference type="RefSeq" id="WP_062955635.1">
    <property type="nucleotide sequence ID" value="NZ_JPWB01000005.1"/>
</dbReference>
<keyword evidence="2" id="KW-0378">Hydrolase</keyword>
<organism evidence="2 3">
    <name type="scientific">Thalassospira profundimaris</name>
    <dbReference type="NCBI Taxonomy" id="502049"/>
    <lineage>
        <taxon>Bacteria</taxon>
        <taxon>Pseudomonadati</taxon>
        <taxon>Pseudomonadota</taxon>
        <taxon>Alphaproteobacteria</taxon>
        <taxon>Rhodospirillales</taxon>
        <taxon>Thalassospiraceae</taxon>
        <taxon>Thalassospira</taxon>
    </lineage>
</organism>
<dbReference type="Pfam" id="PF07486">
    <property type="entry name" value="Hydrolase_2"/>
    <property type="match status" value="1"/>
</dbReference>
<dbReference type="GO" id="GO:0016787">
    <property type="term" value="F:hydrolase activity"/>
    <property type="evidence" value="ECO:0007669"/>
    <property type="project" value="UniProtKB-KW"/>
</dbReference>
<evidence type="ECO:0000313" key="3">
    <source>
        <dbReference type="Proteomes" id="UP000253061"/>
    </source>
</evidence>
<dbReference type="Gene3D" id="1.10.10.2520">
    <property type="entry name" value="Cell wall hydrolase SleB, domain 1"/>
    <property type="match status" value="1"/>
</dbReference>
<accession>A0A367V957</accession>
<sequence length="156" mass="17390">MNDTQTLTRSAPTPVTDPDMLSEVEVLARTLYGEARGEELAGIEAVASVILNRVAFAKRRGRYWWGNDVKSVCLKPAQFSCWNANDPNRKKLLALSPRDPAYRLCKRIAKRAVAGELADQTEGATHYHTHAVDPFWARGHVPCAEIGNHLFYKNIG</sequence>
<reference evidence="2 3" key="1">
    <citation type="submission" date="2014-07" db="EMBL/GenBank/DDBJ databases">
        <title>Draft genome sequence of Thalassospira profundimaris R8-17.</title>
        <authorList>
            <person name="Lai Q."/>
            <person name="Shao Z."/>
        </authorList>
    </citation>
    <scope>NUCLEOTIDE SEQUENCE [LARGE SCALE GENOMIC DNA]</scope>
    <source>
        <strain evidence="2 3">R8-17</strain>
    </source>
</reference>
<dbReference type="EMBL" id="JPWB01000005">
    <property type="protein sequence ID" value="RCK21559.1"/>
    <property type="molecule type" value="Genomic_DNA"/>
</dbReference>
<proteinExistence type="predicted"/>
<protein>
    <submittedName>
        <fullName evidence="2">Hydrolase</fullName>
    </submittedName>
</protein>
<name>A0A367V957_9PROT</name>
<dbReference type="Proteomes" id="UP000253061">
    <property type="component" value="Unassembled WGS sequence"/>
</dbReference>